<evidence type="ECO:0000313" key="2">
    <source>
        <dbReference type="Proteomes" id="UP000528286"/>
    </source>
</evidence>
<sequence>MGLAALEYKARFALHLRCDNCMRESILPLDIPQVDFAPSDIEELTEDAALNGLRYHCRHCSCTVGRIFQITDGVNHARF</sequence>
<dbReference type="EMBL" id="JACIEZ010000011">
    <property type="protein sequence ID" value="MBB4066786.1"/>
    <property type="molecule type" value="Genomic_DNA"/>
</dbReference>
<keyword evidence="2" id="KW-1185">Reference proteome</keyword>
<evidence type="ECO:0000313" key="1">
    <source>
        <dbReference type="EMBL" id="MBB4066786.1"/>
    </source>
</evidence>
<dbReference type="AlphaFoldDB" id="A0A7W6JAD2"/>
<dbReference type="RefSeq" id="WP_183368040.1">
    <property type="nucleotide sequence ID" value="NZ_JACIEZ010000011.1"/>
</dbReference>
<accession>A0A7W6JAD2</accession>
<protein>
    <submittedName>
        <fullName evidence="1">Uncharacterized protein</fullName>
    </submittedName>
</protein>
<gene>
    <name evidence="1" type="ORF">GGR23_004004</name>
</gene>
<name>A0A7W6JAD2_9HYPH</name>
<dbReference type="Proteomes" id="UP000528286">
    <property type="component" value="Unassembled WGS sequence"/>
</dbReference>
<proteinExistence type="predicted"/>
<reference evidence="1 2" key="1">
    <citation type="submission" date="2020-08" db="EMBL/GenBank/DDBJ databases">
        <title>Genomic Encyclopedia of Type Strains, Phase IV (KMG-IV): sequencing the most valuable type-strain genomes for metagenomic binning, comparative biology and taxonomic classification.</title>
        <authorList>
            <person name="Goeker M."/>
        </authorList>
    </citation>
    <scope>NUCLEOTIDE SEQUENCE [LARGE SCALE GENOMIC DNA]</scope>
    <source>
        <strain evidence="1 2">DSM 29853</strain>
    </source>
</reference>
<comment type="caution">
    <text evidence="1">The sequence shown here is derived from an EMBL/GenBank/DDBJ whole genome shotgun (WGS) entry which is preliminary data.</text>
</comment>
<organism evidence="1 2">
    <name type="scientific">Gellertiella hungarica</name>
    <dbReference type="NCBI Taxonomy" id="1572859"/>
    <lineage>
        <taxon>Bacteria</taxon>
        <taxon>Pseudomonadati</taxon>
        <taxon>Pseudomonadota</taxon>
        <taxon>Alphaproteobacteria</taxon>
        <taxon>Hyphomicrobiales</taxon>
        <taxon>Rhizobiaceae</taxon>
        <taxon>Gellertiella</taxon>
    </lineage>
</organism>